<evidence type="ECO:0000256" key="6">
    <source>
        <dbReference type="SAM" id="Phobius"/>
    </source>
</evidence>
<evidence type="ECO:0000256" key="3">
    <source>
        <dbReference type="ARBA" id="ARBA00022692"/>
    </source>
</evidence>
<feature type="transmembrane region" description="Helical" evidence="6">
    <location>
        <begin position="307"/>
        <end position="328"/>
    </location>
</feature>
<feature type="transmembrane region" description="Helical" evidence="6">
    <location>
        <begin position="273"/>
        <end position="295"/>
    </location>
</feature>
<dbReference type="GO" id="GO:0005886">
    <property type="term" value="C:plasma membrane"/>
    <property type="evidence" value="ECO:0007669"/>
    <property type="project" value="TreeGrafter"/>
</dbReference>
<feature type="transmembrane region" description="Helical" evidence="6">
    <location>
        <begin position="225"/>
        <end position="248"/>
    </location>
</feature>
<protein>
    <recommendedName>
        <fullName evidence="7">Citrate transporter-like domain-containing protein</fullName>
    </recommendedName>
</protein>
<feature type="domain" description="Citrate transporter-like" evidence="7">
    <location>
        <begin position="59"/>
        <end position="432"/>
    </location>
</feature>
<accession>A0A7J3X6P1</accession>
<dbReference type="AlphaFoldDB" id="A0A7J3X6P1"/>
<evidence type="ECO:0000313" key="8">
    <source>
        <dbReference type="EMBL" id="HHP04836.1"/>
    </source>
</evidence>
<dbReference type="PANTHER" id="PTHR10283">
    <property type="entry name" value="SOLUTE CARRIER FAMILY 13 MEMBER"/>
    <property type="match status" value="1"/>
</dbReference>
<feature type="transmembrane region" description="Helical" evidence="6">
    <location>
        <begin position="154"/>
        <end position="172"/>
    </location>
</feature>
<gene>
    <name evidence="8" type="ORF">ENM88_03690</name>
</gene>
<dbReference type="EMBL" id="DRZM01000114">
    <property type="protein sequence ID" value="HHP04836.1"/>
    <property type="molecule type" value="Genomic_DNA"/>
</dbReference>
<dbReference type="PANTHER" id="PTHR10283:SF82">
    <property type="entry name" value="SOLUTE CARRIER FAMILY 13 MEMBER 2"/>
    <property type="match status" value="1"/>
</dbReference>
<comment type="caution">
    <text evidence="8">The sequence shown here is derived from an EMBL/GenBank/DDBJ whole genome shotgun (WGS) entry which is preliminary data.</text>
</comment>
<evidence type="ECO:0000256" key="5">
    <source>
        <dbReference type="ARBA" id="ARBA00023136"/>
    </source>
</evidence>
<keyword evidence="5 6" id="KW-0472">Membrane</keyword>
<feature type="transmembrane region" description="Helical" evidence="6">
    <location>
        <begin position="422"/>
        <end position="443"/>
    </location>
</feature>
<dbReference type="Pfam" id="PF03600">
    <property type="entry name" value="CitMHS"/>
    <property type="match status" value="1"/>
</dbReference>
<evidence type="ECO:0000259" key="7">
    <source>
        <dbReference type="Pfam" id="PF03600"/>
    </source>
</evidence>
<keyword evidence="2" id="KW-0813">Transport</keyword>
<feature type="transmembrane region" description="Helical" evidence="6">
    <location>
        <begin position="184"/>
        <end position="205"/>
    </location>
</feature>
<reference evidence="8" key="1">
    <citation type="journal article" date="2020" name="mSystems">
        <title>Genome- and Community-Level Interaction Insights into Carbon Utilization and Element Cycling Functions of Hydrothermarchaeota in Hydrothermal Sediment.</title>
        <authorList>
            <person name="Zhou Z."/>
            <person name="Liu Y."/>
            <person name="Xu W."/>
            <person name="Pan J."/>
            <person name="Luo Z.H."/>
            <person name="Li M."/>
        </authorList>
    </citation>
    <scope>NUCLEOTIDE SEQUENCE [LARGE SCALE GENOMIC DNA]</scope>
    <source>
        <strain evidence="8">SpSt-1125</strain>
    </source>
</reference>
<keyword evidence="4 6" id="KW-1133">Transmembrane helix</keyword>
<feature type="transmembrane region" description="Helical" evidence="6">
    <location>
        <begin position="385"/>
        <end position="410"/>
    </location>
</feature>
<evidence type="ECO:0000256" key="4">
    <source>
        <dbReference type="ARBA" id="ARBA00022989"/>
    </source>
</evidence>
<organism evidence="8">
    <name type="scientific">Thermofilum pendens</name>
    <dbReference type="NCBI Taxonomy" id="2269"/>
    <lineage>
        <taxon>Archaea</taxon>
        <taxon>Thermoproteota</taxon>
        <taxon>Thermoprotei</taxon>
        <taxon>Thermofilales</taxon>
        <taxon>Thermofilaceae</taxon>
        <taxon>Thermofilum</taxon>
    </lineage>
</organism>
<feature type="transmembrane region" description="Helical" evidence="6">
    <location>
        <begin position="97"/>
        <end position="115"/>
    </location>
</feature>
<evidence type="ECO:0000256" key="2">
    <source>
        <dbReference type="ARBA" id="ARBA00022448"/>
    </source>
</evidence>
<sequence length="497" mass="52082">MSNRSSKDLPKLLLGPLLFLLFALAPPLPMVEEAALLAKAPSPKAPQIALGGLLWVASWWVTEVVPLGLTGILAAVLFSFLGYVSWSSALTSFTNPIIWIFIGGFVLAAAFRKWGVDRRAALAIARLYRGGNPALTAFFAACLPAFLLTVTGSITASASVVFPIALSLLSMVKASDRYTEATMLALGEAATAGAMLLLISTPPNLIAKQVLESSVPGFKLTFVDWLIVGTPQAVVGLIVSWLVVFKLVKFEEKEVRVPLASGERKPPSLEEKLVLAVFATTLTLWMLPGALVIVAGFDPGFEPIASTVSKCLPEAAPAVLAVLLLGLLRTGKGPLLTMQEISEGIDWNVVFMFGGGLAMGKALDASGFSRWIALVISRAGALDTFTLSAVAALLGFLITFPASNTAAAMITAPLVASMAKGAGVNPVAPVLSAALACSISSALPSTTPPMAIVYGSRKVRAATMFKVGILSDLLRLAFLVVTEPYLVSTLLALKHIP</sequence>
<feature type="transmembrane region" description="Helical" evidence="6">
    <location>
        <begin position="127"/>
        <end position="148"/>
    </location>
</feature>
<feature type="transmembrane region" description="Helical" evidence="6">
    <location>
        <begin position="67"/>
        <end position="85"/>
    </location>
</feature>
<feature type="transmembrane region" description="Helical" evidence="6">
    <location>
        <begin position="44"/>
        <end position="62"/>
    </location>
</feature>
<comment type="subcellular location">
    <subcellularLocation>
        <location evidence="1">Membrane</location>
        <topology evidence="1">Multi-pass membrane protein</topology>
    </subcellularLocation>
</comment>
<proteinExistence type="predicted"/>
<dbReference type="GO" id="GO:0022857">
    <property type="term" value="F:transmembrane transporter activity"/>
    <property type="evidence" value="ECO:0007669"/>
    <property type="project" value="UniProtKB-ARBA"/>
</dbReference>
<keyword evidence="3 6" id="KW-0812">Transmembrane</keyword>
<dbReference type="InterPro" id="IPR004680">
    <property type="entry name" value="Cit_transptr-like_dom"/>
</dbReference>
<evidence type="ECO:0000256" key="1">
    <source>
        <dbReference type="ARBA" id="ARBA00004141"/>
    </source>
</evidence>
<name>A0A7J3X6P1_THEPE</name>